<evidence type="ECO:0000313" key="1">
    <source>
        <dbReference type="EMBL" id="ROO30010.1"/>
    </source>
</evidence>
<dbReference type="InParanoid" id="A0A423PWM7"/>
<sequence length="149" mass="16227">MAARSWRDHLPQGSRGPHRLILVREQDAQHSGSGCCGRLGEAHTDLGGAADYRHSRVLMQDIGAVYREVRARLPDLTVEVVDPRNTVWLYPAVWQDARAAGRSARECFAGLRRAGAALAVILDGEVLFSGRMPQTADVVAAIEQRLSGS</sequence>
<proteinExistence type="predicted"/>
<gene>
    <name evidence="1" type="ORF">SAJA_05065</name>
</gene>
<dbReference type="AlphaFoldDB" id="A0A423PWM7"/>
<organism evidence="1 2">
    <name type="scientific">Salinisphaera japonica YTM-1</name>
    <dbReference type="NCBI Taxonomy" id="1209778"/>
    <lineage>
        <taxon>Bacteria</taxon>
        <taxon>Pseudomonadati</taxon>
        <taxon>Pseudomonadota</taxon>
        <taxon>Gammaproteobacteria</taxon>
        <taxon>Salinisphaerales</taxon>
        <taxon>Salinisphaeraceae</taxon>
        <taxon>Salinisphaera</taxon>
    </lineage>
</organism>
<protein>
    <submittedName>
        <fullName evidence="1">Uncharacterized protein</fullName>
    </submittedName>
</protein>
<name>A0A423PWM7_9GAMM</name>
<dbReference type="RefSeq" id="WP_221180129.1">
    <property type="nucleotide sequence ID" value="NZ_AYKG01000012.1"/>
</dbReference>
<reference evidence="1 2" key="1">
    <citation type="submission" date="2013-10" db="EMBL/GenBank/DDBJ databases">
        <title>Salinisphaera japonica YTM-1 Genome Sequencing.</title>
        <authorList>
            <person name="Lai Q."/>
            <person name="Li C."/>
            <person name="Shao Z."/>
        </authorList>
    </citation>
    <scope>NUCLEOTIDE SEQUENCE [LARGE SCALE GENOMIC DNA]</scope>
    <source>
        <strain evidence="1 2">YTM-1</strain>
    </source>
</reference>
<keyword evidence="2" id="KW-1185">Reference proteome</keyword>
<dbReference type="Proteomes" id="UP000285310">
    <property type="component" value="Unassembled WGS sequence"/>
</dbReference>
<comment type="caution">
    <text evidence="1">The sequence shown here is derived from an EMBL/GenBank/DDBJ whole genome shotgun (WGS) entry which is preliminary data.</text>
</comment>
<dbReference type="EMBL" id="AYKG01000012">
    <property type="protein sequence ID" value="ROO30010.1"/>
    <property type="molecule type" value="Genomic_DNA"/>
</dbReference>
<accession>A0A423PWM7</accession>
<evidence type="ECO:0000313" key="2">
    <source>
        <dbReference type="Proteomes" id="UP000285310"/>
    </source>
</evidence>